<dbReference type="Proteomes" id="UP001558474">
    <property type="component" value="Unassembled WGS sequence"/>
</dbReference>
<dbReference type="EMBL" id="JBDLOU010000031">
    <property type="protein sequence ID" value="MEX3739721.1"/>
    <property type="molecule type" value="Genomic_DNA"/>
</dbReference>
<dbReference type="Proteomes" id="UP001141659">
    <property type="component" value="Unassembled WGS sequence"/>
</dbReference>
<feature type="compositionally biased region" description="Polar residues" evidence="1">
    <location>
        <begin position="333"/>
        <end position="342"/>
    </location>
</feature>
<evidence type="ECO:0000313" key="5">
    <source>
        <dbReference type="Proteomes" id="UP001558474"/>
    </source>
</evidence>
<name>A0AAW5T1X6_9MYCO</name>
<evidence type="ECO:0000313" key="4">
    <source>
        <dbReference type="Proteomes" id="UP001141659"/>
    </source>
</evidence>
<reference evidence="2" key="2">
    <citation type="journal article" date="2022" name="BMC Genomics">
        <title>Comparative genome analysis of mycobacteria focusing on tRNA and non-coding RNA.</title>
        <authorList>
            <person name="Behra P.R.K."/>
            <person name="Pettersson B.M.F."/>
            <person name="Ramesh M."/>
            <person name="Das S."/>
            <person name="Dasgupta S."/>
            <person name="Kirsebom L.A."/>
        </authorList>
    </citation>
    <scope>NUCLEOTIDE SEQUENCE</scope>
    <source>
        <strain evidence="2">DSM 44242</strain>
    </source>
</reference>
<accession>A0AAW5T1X6</accession>
<reference evidence="3 5" key="3">
    <citation type="submission" date="2024-04" db="EMBL/GenBank/DDBJ databases">
        <title>Genomic Markers of Mycobacteria.</title>
        <authorList>
            <person name="Soliman M.S."/>
            <person name="Elkholy A."/>
            <person name="Soliman N.S."/>
            <person name="Abbas A."/>
            <person name="Khayrat S."/>
            <person name="Shawky S."/>
        </authorList>
    </citation>
    <scope>NUCLEOTIDE SEQUENCE [LARGE SCALE GENOMIC DNA]</scope>
    <source>
        <strain evidence="3 5">Egy-CU-AM5</strain>
    </source>
</reference>
<gene>
    <name evidence="3" type="ORF">ABFW12_15950</name>
    <name evidence="2" type="ORF">H5P34_10375</name>
</gene>
<evidence type="ECO:0000256" key="1">
    <source>
        <dbReference type="SAM" id="MobiDB-lite"/>
    </source>
</evidence>
<evidence type="ECO:0000313" key="2">
    <source>
        <dbReference type="EMBL" id="MCV7388447.1"/>
    </source>
</evidence>
<dbReference type="RefSeq" id="WP_036448172.1">
    <property type="nucleotide sequence ID" value="NZ_JACKVC010000012.1"/>
</dbReference>
<comment type="caution">
    <text evidence="2">The sequence shown here is derived from an EMBL/GenBank/DDBJ whole genome shotgun (WGS) entry which is preliminary data.</text>
</comment>
<evidence type="ECO:0000313" key="3">
    <source>
        <dbReference type="EMBL" id="MEX3739721.1"/>
    </source>
</evidence>
<sequence>MTGITHQEGDTLATNIAAIGTGRTASIDNSKVAKNVNVISRISLYVRAGRSNEFKENTVHLALRPCAAAGVALATASVIAATPAIAPPTQIQTRAVQMVALDNPIEVFAPVFDQANALVQLMIANETATPAPILNAIMARASADGKTLSEIASGLGTAASQVAANLPPALQAAAARYAVGDLVGGYDAVVPAFIGPFLGLFSQVVKLQNMLSADAGVMQALVRPLVYQVAWGLVTTPALSFATFARTTVVAIQDVGTAIASGNPESAVNAVQHGLANISSAIVANASMAYAAIQSARTLLAKPFTAGLPTAITAPAVENNTTAALTAAPETPSVKTVESSSAPKEEISPVAVNKVRPTTKESRANARTAVSGNVRDSAKSLRTGIKRATDGIKKAAQGLSGKKADKPSSDSGSSTE</sequence>
<reference evidence="2" key="1">
    <citation type="submission" date="2020-07" db="EMBL/GenBank/DDBJ databases">
        <authorList>
            <person name="Pettersson B.M.F."/>
            <person name="Behra P.R.K."/>
            <person name="Ramesh M."/>
            <person name="Das S."/>
            <person name="Dasgupta S."/>
            <person name="Kirsebom L.A."/>
        </authorList>
    </citation>
    <scope>NUCLEOTIDE SEQUENCE</scope>
    <source>
        <strain evidence="2">DSM 44242</strain>
    </source>
</reference>
<dbReference type="AlphaFoldDB" id="A0AAW5T1X6"/>
<feature type="region of interest" description="Disordered" evidence="1">
    <location>
        <begin position="327"/>
        <end position="416"/>
    </location>
</feature>
<keyword evidence="5" id="KW-1185">Reference proteome</keyword>
<dbReference type="EMBL" id="JACKVC010000012">
    <property type="protein sequence ID" value="MCV7388447.1"/>
    <property type="molecule type" value="Genomic_DNA"/>
</dbReference>
<organism evidence="2 4">
    <name type="scientific">Mycolicibacterium porcinum</name>
    <dbReference type="NCBI Taxonomy" id="39693"/>
    <lineage>
        <taxon>Bacteria</taxon>
        <taxon>Bacillati</taxon>
        <taxon>Actinomycetota</taxon>
        <taxon>Actinomycetes</taxon>
        <taxon>Mycobacteriales</taxon>
        <taxon>Mycobacteriaceae</taxon>
        <taxon>Mycolicibacterium</taxon>
    </lineage>
</organism>
<protein>
    <recommendedName>
        <fullName evidence="6">PE family protein</fullName>
    </recommendedName>
</protein>
<proteinExistence type="predicted"/>
<evidence type="ECO:0008006" key="6">
    <source>
        <dbReference type="Google" id="ProtNLM"/>
    </source>
</evidence>